<dbReference type="SMART" id="SM00267">
    <property type="entry name" value="GGDEF"/>
    <property type="match status" value="1"/>
</dbReference>
<evidence type="ECO:0000259" key="2">
    <source>
        <dbReference type="PROSITE" id="PS50883"/>
    </source>
</evidence>
<evidence type="ECO:0000313" key="5">
    <source>
        <dbReference type="Proteomes" id="UP000313645"/>
    </source>
</evidence>
<dbReference type="NCBIfam" id="TIGR00254">
    <property type="entry name" value="GGDEF"/>
    <property type="match status" value="1"/>
</dbReference>
<feature type="region of interest" description="Disordered" evidence="1">
    <location>
        <begin position="328"/>
        <end position="386"/>
    </location>
</feature>
<keyword evidence="5" id="KW-1185">Reference proteome</keyword>
<evidence type="ECO:0000259" key="3">
    <source>
        <dbReference type="PROSITE" id="PS50887"/>
    </source>
</evidence>
<dbReference type="Pfam" id="PF00563">
    <property type="entry name" value="EAL"/>
    <property type="match status" value="1"/>
</dbReference>
<dbReference type="SMART" id="SM00052">
    <property type="entry name" value="EAL"/>
    <property type="match status" value="1"/>
</dbReference>
<dbReference type="InterPro" id="IPR050706">
    <property type="entry name" value="Cyclic-di-GMP_PDE-like"/>
</dbReference>
<dbReference type="SUPFAM" id="SSF141371">
    <property type="entry name" value="PilZ domain-like"/>
    <property type="match status" value="1"/>
</dbReference>
<dbReference type="CDD" id="cd01949">
    <property type="entry name" value="GGDEF"/>
    <property type="match status" value="1"/>
</dbReference>
<dbReference type="Gene3D" id="3.30.70.270">
    <property type="match status" value="1"/>
</dbReference>
<dbReference type="InterPro" id="IPR001633">
    <property type="entry name" value="EAL_dom"/>
</dbReference>
<dbReference type="Pfam" id="PF00990">
    <property type="entry name" value="GGDEF"/>
    <property type="match status" value="1"/>
</dbReference>
<name>A0ABY1ZPR0_9GAMM</name>
<evidence type="ECO:0000256" key="1">
    <source>
        <dbReference type="SAM" id="MobiDB-lite"/>
    </source>
</evidence>
<dbReference type="InterPro" id="IPR000160">
    <property type="entry name" value="GGDEF_dom"/>
</dbReference>
<dbReference type="Gene3D" id="3.20.20.450">
    <property type="entry name" value="EAL domain"/>
    <property type="match status" value="1"/>
</dbReference>
<comment type="caution">
    <text evidence="4">The sequence shown here is derived from an EMBL/GenBank/DDBJ whole genome shotgun (WGS) entry which is preliminary data.</text>
</comment>
<evidence type="ECO:0000313" key="4">
    <source>
        <dbReference type="EMBL" id="TBW58846.1"/>
    </source>
</evidence>
<dbReference type="PANTHER" id="PTHR33121">
    <property type="entry name" value="CYCLIC DI-GMP PHOSPHODIESTERASE PDEF"/>
    <property type="match status" value="1"/>
</dbReference>
<dbReference type="InterPro" id="IPR043128">
    <property type="entry name" value="Rev_trsase/Diguanyl_cyclase"/>
</dbReference>
<dbReference type="CDD" id="cd01948">
    <property type="entry name" value="EAL"/>
    <property type="match status" value="1"/>
</dbReference>
<feature type="domain" description="GGDEF" evidence="3">
    <location>
        <begin position="865"/>
        <end position="995"/>
    </location>
</feature>
<sequence length="1255" mass="141111">MERRASPRRPIKLAAQLQATPDQAWPCQIADFCAEGLFIRFSADTDRRVRRALSEQSPEELVVRFRGADGRSSHSLHVRVARMIEGAIGVSFTRSNPDAVNAMLTQCSTHREQERAHLKPPSERVQFVLHQCARTVVQHIEPLMAECLPRMVSALKEAAQHAGSDQQANELMDASGQLAARQRAVWHQMMLALESPLKPERQGMPGSELSLVDKGEFEDWLTIKVMVTKADTLYRGDLLQLRMRLDKLGVTNATGHHNPLGPSLVCEAFHGSLQHLKVSREVEKVCLRIFEQAVLKALGPLYQELNRILIRHGILPDLDLSKYLSDRAPRQDDAQPKPAPPPTPESRPEAGAAAPEGTAGREPAAPGTERSRAGTDSFRSHSQSAQNAFATVRNLLATLSASRLERGDRQPLPFPANARPLSAGEFQRELQGLQRIQAEAPESEPAESLRERVVEQVRASGEVGLDEQQQESLDVVDRFFRSVTDSPRLNDSARRQLRQLEVPVLKVVLRDRAFFDDQASPVRGVMNRLAQLGVKGGRLNPVVQRRVDEMIQRIVTEFEQDTRVFETIQGDLDNLIERQNLVYRRNVERVTAAAEGAQKVSEAKRAVSELLDQRLGGKRVPKAVVSLLNGGWRDLLSLTWIRQGADSPLWQDYLSVLDSLLAYGEDPEANVNLPDLLRVIQDGLASISSNHMPSAQIRDELKAFLVKRGVESSEWVDFPKAETPELAPEDKASERQKRSLQRWIGRAQRLQPGDWLRNQENPKEPFYVRLVWIARESSRFVFVNHQGMRVVELELEPLARQLQQGILVPDGQYERPLVDESIDRMVKQVYDQLSWVSTHDELTGLLARREFERLLEQQLSQPSDTARALVEIDLRQFRLLNDTAGYKRGDDALARVAECLRRHVSEDQPLARLGGNEFAFLCGEDQAERLARGMIEDIEALDLGFDGRHYRVSACAGIAPVLPALVTAERWLRAADEATKEAKRQGNGKIATYRLDSEVQSQQEQIAARIAGLGNLDDEQVLLRCQKIIPLHPAARMPTQYEILISMYDDAGNLITAAEFVRMAERYNRMQAVDRWVVGHMLDTLRDSRSGAGKLEGVCINLSGYSLNDESLLEFIYEKLSEKDAPIERFWFEITEAAAIHNLQEVADFMAEMKELGCRFCLGNYGSGPTSYQYMRALPLDLIKLDGAFTRNVTHNEADRAMVRSMVDMAHYMGREVIASQVEDRGTLDALRGQGVDYAQGYIIEKPQLLHNVLS</sequence>
<feature type="domain" description="EAL" evidence="2">
    <location>
        <begin position="1003"/>
        <end position="1255"/>
    </location>
</feature>
<dbReference type="Gene3D" id="2.40.10.220">
    <property type="entry name" value="predicted glycosyltransferase like domains"/>
    <property type="match status" value="1"/>
</dbReference>
<feature type="compositionally biased region" description="Low complexity" evidence="1">
    <location>
        <begin position="349"/>
        <end position="368"/>
    </location>
</feature>
<dbReference type="SUPFAM" id="SSF141868">
    <property type="entry name" value="EAL domain-like"/>
    <property type="match status" value="1"/>
</dbReference>
<proteinExistence type="predicted"/>
<dbReference type="InterPro" id="IPR035919">
    <property type="entry name" value="EAL_sf"/>
</dbReference>
<dbReference type="InterPro" id="IPR012434">
    <property type="entry name" value="DUF1631"/>
</dbReference>
<dbReference type="SUPFAM" id="SSF55073">
    <property type="entry name" value="Nucleotide cyclase"/>
    <property type="match status" value="1"/>
</dbReference>
<dbReference type="RefSeq" id="WP_131478872.1">
    <property type="nucleotide sequence ID" value="NZ_SJDL01000003.1"/>
</dbReference>
<reference evidence="4 5" key="1">
    <citation type="submission" date="2019-02" db="EMBL/GenBank/DDBJ databases">
        <title>Marinobacter halodurans sp. nov., a marine bacterium isolated from sea tidal flat.</title>
        <authorList>
            <person name="Yoo Y."/>
            <person name="Lee D.W."/>
            <person name="Kim B.S."/>
            <person name="Kim J.-J."/>
        </authorList>
    </citation>
    <scope>NUCLEOTIDE SEQUENCE [LARGE SCALE GENOMIC DNA]</scope>
    <source>
        <strain evidence="4 5">YJ-S3-2</strain>
    </source>
</reference>
<dbReference type="PROSITE" id="PS50887">
    <property type="entry name" value="GGDEF"/>
    <property type="match status" value="1"/>
</dbReference>
<dbReference type="Proteomes" id="UP000313645">
    <property type="component" value="Unassembled WGS sequence"/>
</dbReference>
<dbReference type="Pfam" id="PF07793">
    <property type="entry name" value="DUF1631"/>
    <property type="match status" value="1"/>
</dbReference>
<protein>
    <submittedName>
        <fullName evidence="4">DUF1631 family protein</fullName>
    </submittedName>
</protein>
<dbReference type="PROSITE" id="PS50883">
    <property type="entry name" value="EAL"/>
    <property type="match status" value="1"/>
</dbReference>
<dbReference type="InterPro" id="IPR029787">
    <property type="entry name" value="Nucleotide_cyclase"/>
</dbReference>
<dbReference type="EMBL" id="SJDL01000003">
    <property type="protein sequence ID" value="TBW58846.1"/>
    <property type="molecule type" value="Genomic_DNA"/>
</dbReference>
<dbReference type="PANTHER" id="PTHR33121:SF23">
    <property type="entry name" value="CYCLIC DI-GMP PHOSPHODIESTERASE PDEB"/>
    <property type="match status" value="1"/>
</dbReference>
<gene>
    <name evidence="4" type="ORF">EZI54_02955</name>
</gene>
<organism evidence="4 5">
    <name type="scientific">Marinobacter halodurans</name>
    <dbReference type="NCBI Taxonomy" id="2528979"/>
    <lineage>
        <taxon>Bacteria</taxon>
        <taxon>Pseudomonadati</taxon>
        <taxon>Pseudomonadota</taxon>
        <taxon>Gammaproteobacteria</taxon>
        <taxon>Pseudomonadales</taxon>
        <taxon>Marinobacteraceae</taxon>
        <taxon>Marinobacter</taxon>
    </lineage>
</organism>
<accession>A0ABY1ZPR0</accession>